<name>A0AAW0BW08_9AGAR</name>
<dbReference type="EMBL" id="JAYKXP010000071">
    <property type="protein sequence ID" value="KAK7031103.1"/>
    <property type="molecule type" value="Genomic_DNA"/>
</dbReference>
<reference evidence="1 2" key="1">
    <citation type="submission" date="2024-01" db="EMBL/GenBank/DDBJ databases">
        <title>A draft genome for a cacao thread blight-causing isolate of Paramarasmius palmivorus.</title>
        <authorList>
            <person name="Baruah I.K."/>
            <person name="Bukari Y."/>
            <person name="Amoako-Attah I."/>
            <person name="Meinhardt L.W."/>
            <person name="Bailey B.A."/>
            <person name="Cohen S.P."/>
        </authorList>
    </citation>
    <scope>NUCLEOTIDE SEQUENCE [LARGE SCALE GENOMIC DNA]</scope>
    <source>
        <strain evidence="1 2">GH-12</strain>
    </source>
</reference>
<protein>
    <submittedName>
        <fullName evidence="1">Uncharacterized protein</fullName>
    </submittedName>
</protein>
<evidence type="ECO:0000313" key="2">
    <source>
        <dbReference type="Proteomes" id="UP001383192"/>
    </source>
</evidence>
<gene>
    <name evidence="1" type="ORF">VNI00_013708</name>
</gene>
<comment type="caution">
    <text evidence="1">The sequence shown here is derived from an EMBL/GenBank/DDBJ whole genome shotgun (WGS) entry which is preliminary data.</text>
</comment>
<accession>A0AAW0BW08</accession>
<dbReference type="AlphaFoldDB" id="A0AAW0BW08"/>
<evidence type="ECO:0000313" key="1">
    <source>
        <dbReference type="EMBL" id="KAK7031103.1"/>
    </source>
</evidence>
<dbReference type="Proteomes" id="UP001383192">
    <property type="component" value="Unassembled WGS sequence"/>
</dbReference>
<organism evidence="1 2">
    <name type="scientific">Paramarasmius palmivorus</name>
    <dbReference type="NCBI Taxonomy" id="297713"/>
    <lineage>
        <taxon>Eukaryota</taxon>
        <taxon>Fungi</taxon>
        <taxon>Dikarya</taxon>
        <taxon>Basidiomycota</taxon>
        <taxon>Agaricomycotina</taxon>
        <taxon>Agaricomycetes</taxon>
        <taxon>Agaricomycetidae</taxon>
        <taxon>Agaricales</taxon>
        <taxon>Marasmiineae</taxon>
        <taxon>Marasmiaceae</taxon>
        <taxon>Paramarasmius</taxon>
    </lineage>
</organism>
<keyword evidence="2" id="KW-1185">Reference proteome</keyword>
<sequence length="737" mass="81565">MDYTNFLPDSLEDGYDGLRSVYTFAVTQLDNAYINPVLGGVDMKTPDFPSAKGFVNDAALDAISFARDVISYSSVLSTIIYAIPDTQQLASTLLLTADGWKTLDIDKLRNKNHPYRKVFTSYLPVLDPVVQNLLKLCNDLQDRAPDSPYWTKPLYDTVAPALSPIATFAEGTPGKSTLAGILHLQIDQVSNPLNKLVESGAVELEDVVAAIETHLYSVLHHYQSTVRHMSGYLTSLINFAEDIVKARNSILNRLRQATTSPLNGTSADDCVSAWTGASGAAQAFIDVVSGGKTDRPTVEVPIATPFGDEPDAVELVPKLNEASQNVYSEVEMIGQLPLFEHLRIKTNQKYELSGRHVIVTCKENARILRDLLQGIICDFNGYCEFMKLFEPILRKGVPEGFEDRLNALAKTLRKNSDSAVALSKELLDELTACSEQLRFNISSTKGAPSYNSEDIQNQSYTRSYEILRDVFDVEMVAAFLKDDSLLHSRINTNVATATQKAVKEALTFFQNLNALTNQVSQTWNNLLVPFTGLSSSWALDMNTLQRRCQTYIEHTGDPARRVQYEAAVKSRTLPGDALSHLRSFLSSGDYATLKEGLTPPDIKFTINRATLNNDANEYRYIASLLRSLFPDLASSSDKLAGDITANLIPKLGVVVDFYIEFSKGQENPFDGGLDKRKLLDIVEKRSPQLAKGLTLAEAAETTFLHFNWDSQAAFNDVNLIRTVPYGRLIRDYSSIAG</sequence>
<proteinExistence type="predicted"/>